<name>A0A285X2W2_9FLAO</name>
<accession>A0A285X2W2</accession>
<keyword evidence="1" id="KW-0732">Signal</keyword>
<evidence type="ECO:0000256" key="1">
    <source>
        <dbReference type="SAM" id="SignalP"/>
    </source>
</evidence>
<dbReference type="PROSITE" id="PS51257">
    <property type="entry name" value="PROKAR_LIPOPROTEIN"/>
    <property type="match status" value="1"/>
</dbReference>
<organism evidence="2 3">
    <name type="scientific">Salinimicrobium sediminis</name>
    <dbReference type="NCBI Taxonomy" id="1343891"/>
    <lineage>
        <taxon>Bacteria</taxon>
        <taxon>Pseudomonadati</taxon>
        <taxon>Bacteroidota</taxon>
        <taxon>Flavobacteriia</taxon>
        <taxon>Flavobacteriales</taxon>
        <taxon>Flavobacteriaceae</taxon>
        <taxon>Salinimicrobium</taxon>
    </lineage>
</organism>
<gene>
    <name evidence="2" type="ORF">SAMN06296241_1205</name>
</gene>
<keyword evidence="3" id="KW-1185">Reference proteome</keyword>
<feature type="signal peptide" evidence="1">
    <location>
        <begin position="1"/>
        <end position="21"/>
    </location>
</feature>
<dbReference type="RefSeq" id="WP_097055391.1">
    <property type="nucleotide sequence ID" value="NZ_OCMF01000001.1"/>
</dbReference>
<reference evidence="3" key="1">
    <citation type="submission" date="2017-09" db="EMBL/GenBank/DDBJ databases">
        <authorList>
            <person name="Varghese N."/>
            <person name="Submissions S."/>
        </authorList>
    </citation>
    <scope>NUCLEOTIDE SEQUENCE [LARGE SCALE GENOMIC DNA]</scope>
    <source>
        <strain evidence="3">CGMCC 1.12641</strain>
    </source>
</reference>
<feature type="chain" id="PRO_5013284358" evidence="1">
    <location>
        <begin position="22"/>
        <end position="151"/>
    </location>
</feature>
<proteinExistence type="predicted"/>
<sequence>MKRSALIILILSLPLLSISCSTEPDYSTSWIKYSTFDDYAHNHEQEVTGDTIYASFTTPEKPLILQVNTQSSDGSSPRFFRTIDEGERMEITNEVPMGGFYEHDNGTTKHIKEIEVMIPSNLYSAGQILKYETMIGPGSGIISKTVYLMIQ</sequence>
<protein>
    <submittedName>
        <fullName evidence="2">Uncharacterized protein</fullName>
    </submittedName>
</protein>
<evidence type="ECO:0000313" key="3">
    <source>
        <dbReference type="Proteomes" id="UP000219193"/>
    </source>
</evidence>
<dbReference type="AlphaFoldDB" id="A0A285X2W2"/>
<evidence type="ECO:0000313" key="2">
    <source>
        <dbReference type="EMBL" id="SOC79673.1"/>
    </source>
</evidence>
<dbReference type="Proteomes" id="UP000219193">
    <property type="component" value="Unassembled WGS sequence"/>
</dbReference>
<dbReference type="EMBL" id="OCMF01000001">
    <property type="protein sequence ID" value="SOC79673.1"/>
    <property type="molecule type" value="Genomic_DNA"/>
</dbReference>